<dbReference type="PANTHER" id="PTHR43358">
    <property type="entry name" value="ALPHA/BETA-HYDROLASE"/>
    <property type="match status" value="1"/>
</dbReference>
<evidence type="ECO:0000259" key="2">
    <source>
        <dbReference type="Pfam" id="PF12146"/>
    </source>
</evidence>
<feature type="domain" description="Serine aminopeptidase S33" evidence="2">
    <location>
        <begin position="102"/>
        <end position="199"/>
    </location>
</feature>
<evidence type="ECO:0000256" key="1">
    <source>
        <dbReference type="SAM" id="Phobius"/>
    </source>
</evidence>
<dbReference type="RefSeq" id="WP_060929296.1">
    <property type="nucleotide sequence ID" value="NZ_KQ955272.1"/>
</dbReference>
<keyword evidence="1" id="KW-0472">Membrane</keyword>
<evidence type="ECO:0000313" key="4">
    <source>
        <dbReference type="Proteomes" id="UP000070383"/>
    </source>
</evidence>
<dbReference type="Gene3D" id="3.40.50.1820">
    <property type="entry name" value="alpha/beta hydrolase"/>
    <property type="match status" value="1"/>
</dbReference>
<gene>
    <name evidence="3" type="ORF">HMPREF3200_00843</name>
</gene>
<dbReference type="Pfam" id="PF12146">
    <property type="entry name" value="Hydrolase_4"/>
    <property type="match status" value="1"/>
</dbReference>
<dbReference type="EMBL" id="LRPM01000030">
    <property type="protein sequence ID" value="KWZ78245.1"/>
    <property type="molecule type" value="Genomic_DNA"/>
</dbReference>
<keyword evidence="1" id="KW-1133">Transmembrane helix</keyword>
<organism evidence="3 4">
    <name type="scientific">Anaerococcus tetradius</name>
    <dbReference type="NCBI Taxonomy" id="33036"/>
    <lineage>
        <taxon>Bacteria</taxon>
        <taxon>Bacillati</taxon>
        <taxon>Bacillota</taxon>
        <taxon>Tissierellia</taxon>
        <taxon>Tissierellales</taxon>
        <taxon>Peptoniphilaceae</taxon>
        <taxon>Anaerococcus</taxon>
    </lineage>
</organism>
<dbReference type="PANTHER" id="PTHR43358:SF4">
    <property type="entry name" value="ALPHA_BETA HYDROLASE FOLD-1 DOMAIN-CONTAINING PROTEIN"/>
    <property type="match status" value="1"/>
</dbReference>
<dbReference type="AlphaFoldDB" id="A0A133KFG1"/>
<evidence type="ECO:0000313" key="3">
    <source>
        <dbReference type="EMBL" id="KWZ78245.1"/>
    </source>
</evidence>
<dbReference type="InterPro" id="IPR022742">
    <property type="entry name" value="Hydrolase_4"/>
</dbReference>
<keyword evidence="1" id="KW-0812">Transmembrane</keyword>
<dbReference type="SUPFAM" id="SSF53474">
    <property type="entry name" value="alpha/beta-Hydrolases"/>
    <property type="match status" value="1"/>
</dbReference>
<accession>A0A133KFG1</accession>
<sequence>MKFIKKYWKRIIIACLFLIIGTTYFVGSYFVNYALVANAGGKNRPKKKNPSVYEDIKEKRKKELENKRDEWLVDVRELTRDIKVKTKDDLTLYGHIFKQAQKTDKWIIVVHGYQSSEKKAQILAANFYELGYNVLTYSLRGHKPSQGKYIGMGGRDSEDLMNFVAYIIKENPKAQISLHGTSMGAATVLNASGFDLPKNITSIIDDCGYSSVWEIFSKELKLRFKLPSFPVLNMANTMAKIKAGIDLKKIRPIDQVAKAKVPIMFIHTTGDDFIPKEMTDEMFAIKKGVKEKLIIQGFRHADSVYADKDYFKKIDEFIKKNSTDISK</sequence>
<dbReference type="OrthoDB" id="9776685at2"/>
<comment type="caution">
    <text evidence="3">The sequence shown here is derived from an EMBL/GenBank/DDBJ whole genome shotgun (WGS) entry which is preliminary data.</text>
</comment>
<dbReference type="PATRIC" id="fig|33036.3.peg.836"/>
<proteinExistence type="predicted"/>
<keyword evidence="4" id="KW-1185">Reference proteome</keyword>
<name>A0A133KFG1_9FIRM</name>
<dbReference type="InterPro" id="IPR052920">
    <property type="entry name" value="DNA-binding_regulatory"/>
</dbReference>
<dbReference type="STRING" id="33036.HMPREF3200_00843"/>
<feature type="transmembrane region" description="Helical" evidence="1">
    <location>
        <begin position="12"/>
        <end position="35"/>
    </location>
</feature>
<dbReference type="Proteomes" id="UP000070383">
    <property type="component" value="Unassembled WGS sequence"/>
</dbReference>
<reference evidence="4" key="1">
    <citation type="submission" date="2016-01" db="EMBL/GenBank/DDBJ databases">
        <authorList>
            <person name="Mitreva M."/>
            <person name="Pepin K.H."/>
            <person name="Mihindukulasuriya K.A."/>
            <person name="Fulton R."/>
            <person name="Fronick C."/>
            <person name="O'Laughlin M."/>
            <person name="Miner T."/>
            <person name="Herter B."/>
            <person name="Rosa B.A."/>
            <person name="Cordes M."/>
            <person name="Tomlinson C."/>
            <person name="Wollam A."/>
            <person name="Palsikar V.B."/>
            <person name="Mardis E.R."/>
            <person name="Wilson R.K."/>
        </authorList>
    </citation>
    <scope>NUCLEOTIDE SEQUENCE [LARGE SCALE GENOMIC DNA]</scope>
    <source>
        <strain evidence="4">MJR8151</strain>
    </source>
</reference>
<protein>
    <recommendedName>
        <fullName evidence="2">Serine aminopeptidase S33 domain-containing protein</fullName>
    </recommendedName>
</protein>
<dbReference type="InterPro" id="IPR029058">
    <property type="entry name" value="AB_hydrolase_fold"/>
</dbReference>